<proteinExistence type="predicted"/>
<name>A0A810PXT7_9FIRM</name>
<protein>
    <recommendedName>
        <fullName evidence="4">Chain length determinant protein</fullName>
    </recommendedName>
</protein>
<gene>
    <name evidence="2" type="ORF">MM35RIKEN_12270</name>
</gene>
<keyword evidence="1" id="KW-0472">Membrane</keyword>
<evidence type="ECO:0000313" key="3">
    <source>
        <dbReference type="Proteomes" id="UP000681343"/>
    </source>
</evidence>
<evidence type="ECO:0000256" key="1">
    <source>
        <dbReference type="SAM" id="Phobius"/>
    </source>
</evidence>
<reference evidence="2" key="1">
    <citation type="submission" date="2020-09" db="EMBL/GenBank/DDBJ databases">
        <title>New species isolated from human feces.</title>
        <authorList>
            <person name="Kitahara M."/>
            <person name="Shigeno Y."/>
            <person name="Shime M."/>
            <person name="Matsumoto Y."/>
            <person name="Nakamura S."/>
            <person name="Motooka D."/>
            <person name="Fukuoka S."/>
            <person name="Nishikawa H."/>
            <person name="Benno Y."/>
        </authorList>
    </citation>
    <scope>NUCLEOTIDE SEQUENCE</scope>
    <source>
        <strain evidence="2">MM35</strain>
    </source>
</reference>
<evidence type="ECO:0008006" key="4">
    <source>
        <dbReference type="Google" id="ProtNLM"/>
    </source>
</evidence>
<dbReference type="RefSeq" id="WP_212820210.1">
    <property type="nucleotide sequence ID" value="NZ_AP023415.1"/>
</dbReference>
<dbReference type="AlphaFoldDB" id="A0A810PXT7"/>
<keyword evidence="1" id="KW-1133">Transmembrane helix</keyword>
<feature type="transmembrane region" description="Helical" evidence="1">
    <location>
        <begin position="268"/>
        <end position="286"/>
    </location>
</feature>
<dbReference type="KEGG" id="vfa:MM35RIKEN_12270"/>
<evidence type="ECO:0000313" key="2">
    <source>
        <dbReference type="EMBL" id="BCK79035.1"/>
    </source>
</evidence>
<dbReference type="EMBL" id="AP023415">
    <property type="protein sequence ID" value="BCK79035.1"/>
    <property type="molecule type" value="Genomic_DNA"/>
</dbReference>
<keyword evidence="3" id="KW-1185">Reference proteome</keyword>
<organism evidence="2 3">
    <name type="scientific">Vescimonas fastidiosa</name>
    <dbReference type="NCBI Taxonomy" id="2714353"/>
    <lineage>
        <taxon>Bacteria</taxon>
        <taxon>Bacillati</taxon>
        <taxon>Bacillota</taxon>
        <taxon>Clostridia</taxon>
        <taxon>Eubacteriales</taxon>
        <taxon>Oscillospiraceae</taxon>
        <taxon>Vescimonas</taxon>
    </lineage>
</organism>
<accession>A0A810PXT7</accession>
<sequence>MAETMNMKELFALLVRRCRAVLLTALIFAVLLGGMQAFRTSRSNSDESDVSAEEQIASQYADLAALKQQLTTTKAKVASLQEYVVQAPLMEIDPYRVYTTTMLIGLTPAENAPVASASQEYSDGAVCAAWLAGTDIQKLAADTSFAEIGNLYLQDLFSAKPLSGGVLSLRTYGTSRERAEELADMLYQGLHRQFSGENSSTPTVNAVLSSATLCETNTEIADKQDKIFKELTTAKESLTTLTSKVQSQELALPHDDETPSPVKSGVKYAVLGFAVGIILACLWILVKAVFSGRIETAGQLEAMGGAPYWGTLAVAKRKSDRWADAILGETLWADRNAAAAHLADRVAACDSASAGIAIISSLSDQPEELDDFVAALKDRDYSVSVIMNVASDPAAFACLKKNGLILLAERRGMTRMERLKAVHTLMHSFSRKANGTFFF</sequence>
<dbReference type="Proteomes" id="UP000681343">
    <property type="component" value="Chromosome"/>
</dbReference>
<keyword evidence="1" id="KW-0812">Transmembrane</keyword>